<feature type="region of interest" description="Disordered" evidence="1">
    <location>
        <begin position="137"/>
        <end position="264"/>
    </location>
</feature>
<keyword evidence="3" id="KW-1185">Reference proteome</keyword>
<reference evidence="2" key="1">
    <citation type="submission" date="2022-10" db="EMBL/GenBank/DDBJ databases">
        <title>Cytochrome P450 Catalyzes Benzene Ring Formation in the Biosynthesis of Trialkyl-Substituted Aromatic Polyketides.</title>
        <authorList>
            <person name="Zhao E."/>
            <person name="Ge H."/>
        </authorList>
    </citation>
    <scope>NUCLEOTIDE SEQUENCE</scope>
    <source>
        <strain evidence="2">NA0869</strain>
    </source>
</reference>
<dbReference type="Pfam" id="PF13385">
    <property type="entry name" value="Laminin_G_3"/>
    <property type="match status" value="1"/>
</dbReference>
<dbReference type="Proteomes" id="UP001163878">
    <property type="component" value="Chromosome"/>
</dbReference>
<feature type="compositionally biased region" description="Polar residues" evidence="1">
    <location>
        <begin position="217"/>
        <end position="227"/>
    </location>
</feature>
<evidence type="ECO:0000313" key="3">
    <source>
        <dbReference type="Proteomes" id="UP001163878"/>
    </source>
</evidence>
<proteinExistence type="predicted"/>
<feature type="compositionally biased region" description="Low complexity" evidence="1">
    <location>
        <begin position="169"/>
        <end position="188"/>
    </location>
</feature>
<accession>A0ABY6I9Z9</accession>
<dbReference type="Gene3D" id="2.60.120.200">
    <property type="match status" value="1"/>
</dbReference>
<evidence type="ECO:0000313" key="2">
    <source>
        <dbReference type="EMBL" id="UYQ63821.1"/>
    </source>
</evidence>
<evidence type="ECO:0008006" key="4">
    <source>
        <dbReference type="Google" id="ProtNLM"/>
    </source>
</evidence>
<sequence>MTTSQPVNDGAWHHAALTAAGNTQTLYLDGAEVGTITGEITQYDQRFVYLGAGYWRSWPAVSGDIGHFTGDIDEAAVYARPLGARTVAQHHASGSAAQQLTQVTLPSDRIHSEVQYDTAHDRVSSYTDANGGTYLLSGHKLTDAEGKPATDDQEAVPADPSATVTVTDPAQRTSATATTRSRATGSSPRPTPQATPPTSDTTPGASSPRRPVLTVRSPDSVTTSAATRSPRPPVGTPTTKRAATPGTSSTSSMRPTRSTRATTS</sequence>
<feature type="compositionally biased region" description="Low complexity" evidence="1">
    <location>
        <begin position="247"/>
        <end position="264"/>
    </location>
</feature>
<organism evidence="2 3">
    <name type="scientific">Streptomyces peucetius</name>
    <dbReference type="NCBI Taxonomy" id="1950"/>
    <lineage>
        <taxon>Bacteria</taxon>
        <taxon>Bacillati</taxon>
        <taxon>Actinomycetota</taxon>
        <taxon>Actinomycetes</taxon>
        <taxon>Kitasatosporales</taxon>
        <taxon>Streptomycetaceae</taxon>
        <taxon>Streptomyces</taxon>
    </lineage>
</organism>
<gene>
    <name evidence="2" type="ORF">OGH68_21755</name>
</gene>
<dbReference type="InterPro" id="IPR013320">
    <property type="entry name" value="ConA-like_dom_sf"/>
</dbReference>
<feature type="compositionally biased region" description="Polar residues" evidence="1">
    <location>
        <begin position="196"/>
        <end position="205"/>
    </location>
</feature>
<evidence type="ECO:0000256" key="1">
    <source>
        <dbReference type="SAM" id="MobiDB-lite"/>
    </source>
</evidence>
<dbReference type="EMBL" id="CP107567">
    <property type="protein sequence ID" value="UYQ63821.1"/>
    <property type="molecule type" value="Genomic_DNA"/>
</dbReference>
<protein>
    <recommendedName>
        <fullName evidence="4">Laminin G domain-containing protein</fullName>
    </recommendedName>
</protein>
<dbReference type="RefSeq" id="WP_264246465.1">
    <property type="nucleotide sequence ID" value="NZ_CP107567.1"/>
</dbReference>
<name>A0ABY6I9Z9_STRPE</name>
<feature type="compositionally biased region" description="Basic and acidic residues" evidence="1">
    <location>
        <begin position="140"/>
        <end position="150"/>
    </location>
</feature>
<dbReference type="SUPFAM" id="SSF49899">
    <property type="entry name" value="Concanavalin A-like lectins/glucanases"/>
    <property type="match status" value="1"/>
</dbReference>